<dbReference type="EMBL" id="BK015967">
    <property type="protein sequence ID" value="DAF87748.1"/>
    <property type="molecule type" value="Genomic_DNA"/>
</dbReference>
<organism evidence="1">
    <name type="scientific">Myoviridae sp. ctMne5</name>
    <dbReference type="NCBI Taxonomy" id="2825089"/>
    <lineage>
        <taxon>Viruses</taxon>
        <taxon>Duplodnaviria</taxon>
        <taxon>Heunggongvirae</taxon>
        <taxon>Uroviricota</taxon>
        <taxon>Caudoviricetes</taxon>
    </lineage>
</organism>
<accession>A0A8S5TZW8</accession>
<reference evidence="1" key="1">
    <citation type="journal article" date="2021" name="Proc. Natl. Acad. Sci. U.S.A.">
        <title>A Catalog of Tens of Thousands of Viruses from Human Metagenomes Reveals Hidden Associations with Chronic Diseases.</title>
        <authorList>
            <person name="Tisza M.J."/>
            <person name="Buck C.B."/>
        </authorList>
    </citation>
    <scope>NUCLEOTIDE SEQUENCE</scope>
    <source>
        <strain evidence="1">CtMne5</strain>
    </source>
</reference>
<protein>
    <submittedName>
        <fullName evidence="1">Transcription factor TFIID (Or TATA-binding protein, TBP)</fullName>
    </submittedName>
</protein>
<evidence type="ECO:0000313" key="1">
    <source>
        <dbReference type="EMBL" id="DAF87748.1"/>
    </source>
</evidence>
<proteinExistence type="predicted"/>
<name>A0A8S5TZW8_9CAUD</name>
<sequence>MEVKEFDTVILKDGRKGSVMEVFPNGSLIIDVGSSPEDWETLYDKTIDDIEKVIK</sequence>